<reference evidence="1 2" key="1">
    <citation type="submission" date="2022-04" db="EMBL/GenBank/DDBJ databases">
        <title>Chromosome-level reference genomes for two strains of Caenorhabditis briggsae: an improved platform for comparative genomics.</title>
        <authorList>
            <person name="Stevens L."/>
            <person name="Andersen E."/>
        </authorList>
    </citation>
    <scope>NUCLEOTIDE SEQUENCE [LARGE SCALE GENOMIC DNA]</scope>
    <source>
        <strain evidence="1">VX34</strain>
        <tissue evidence="1">Whole-organism</tissue>
    </source>
</reference>
<keyword evidence="2" id="KW-1185">Reference proteome</keyword>
<dbReference type="Proteomes" id="UP000829354">
    <property type="component" value="Chromosome III"/>
</dbReference>
<accession>A0AAE9EIS5</accession>
<sequence>MIKYSKENLEFRIHKVYDTDNDFQFHLIYLKKFEKIDPLAIQNYILSLFQTPSEVKLVENETVQLQQIPKFKNLSSCFIQKEEVEAKDFENFIKSHPSLKGVAVDGQINGELDDDVDISGIRNLMFLKARKATANILKNFKGSVLNLKEAQCDNSLLIDVVRKWYNKEAYDQLKLITVILKPEYQFDTVDRKRSIEHVREFEPKRSDPKRRPKEYWYQQEYIPLKVGEPMTAGNQLDIEQKSGGKLMSIICEFERFQFFVWLLEYCGFGRAKLKYIVI</sequence>
<gene>
    <name evidence="1" type="ORF">L5515_004861</name>
</gene>
<dbReference type="EMBL" id="CP092622">
    <property type="protein sequence ID" value="UMM24790.1"/>
    <property type="molecule type" value="Genomic_DNA"/>
</dbReference>
<protein>
    <submittedName>
        <fullName evidence="1">Uncharacterized protein</fullName>
    </submittedName>
</protein>
<proteinExistence type="predicted"/>
<dbReference type="PANTHER" id="PTHR21503:SF8">
    <property type="entry name" value="F-BOX ASSOCIATED DOMAIN-CONTAINING PROTEIN-RELATED"/>
    <property type="match status" value="1"/>
</dbReference>
<name>A0AAE9EIS5_CAEBR</name>
<evidence type="ECO:0000313" key="2">
    <source>
        <dbReference type="Proteomes" id="UP000829354"/>
    </source>
</evidence>
<dbReference type="PANTHER" id="PTHR21503">
    <property type="entry name" value="F-BOX-CONTAINING HYPOTHETICAL PROTEIN C.ELEGANS"/>
    <property type="match status" value="1"/>
</dbReference>
<organism evidence="1 2">
    <name type="scientific">Caenorhabditis briggsae</name>
    <dbReference type="NCBI Taxonomy" id="6238"/>
    <lineage>
        <taxon>Eukaryota</taxon>
        <taxon>Metazoa</taxon>
        <taxon>Ecdysozoa</taxon>
        <taxon>Nematoda</taxon>
        <taxon>Chromadorea</taxon>
        <taxon>Rhabditida</taxon>
        <taxon>Rhabditina</taxon>
        <taxon>Rhabditomorpha</taxon>
        <taxon>Rhabditoidea</taxon>
        <taxon>Rhabditidae</taxon>
        <taxon>Peloderinae</taxon>
        <taxon>Caenorhabditis</taxon>
    </lineage>
</organism>
<evidence type="ECO:0000313" key="1">
    <source>
        <dbReference type="EMBL" id="UMM24790.1"/>
    </source>
</evidence>
<dbReference type="AlphaFoldDB" id="A0AAE9EIS5"/>